<evidence type="ECO:0000313" key="2">
    <source>
        <dbReference type="Proteomes" id="UP000789570"/>
    </source>
</evidence>
<comment type="caution">
    <text evidence="1">The sequence shown here is derived from an EMBL/GenBank/DDBJ whole genome shotgun (WGS) entry which is preliminary data.</text>
</comment>
<name>A0A9N9GCH9_9GLOM</name>
<evidence type="ECO:0000313" key="1">
    <source>
        <dbReference type="EMBL" id="CAG8592776.1"/>
    </source>
</evidence>
<accession>A0A9N9GCH9</accession>
<reference evidence="1" key="1">
    <citation type="submission" date="2021-06" db="EMBL/GenBank/DDBJ databases">
        <authorList>
            <person name="Kallberg Y."/>
            <person name="Tangrot J."/>
            <person name="Rosling A."/>
        </authorList>
    </citation>
    <scope>NUCLEOTIDE SEQUENCE</scope>
    <source>
        <strain evidence="1">UK204</strain>
    </source>
</reference>
<dbReference type="OrthoDB" id="10502492at2759"/>
<keyword evidence="2" id="KW-1185">Reference proteome</keyword>
<protein>
    <submittedName>
        <fullName evidence="1">8003_t:CDS:1</fullName>
    </submittedName>
</protein>
<organism evidence="1 2">
    <name type="scientific">Funneliformis caledonium</name>
    <dbReference type="NCBI Taxonomy" id="1117310"/>
    <lineage>
        <taxon>Eukaryota</taxon>
        <taxon>Fungi</taxon>
        <taxon>Fungi incertae sedis</taxon>
        <taxon>Mucoromycota</taxon>
        <taxon>Glomeromycotina</taxon>
        <taxon>Glomeromycetes</taxon>
        <taxon>Glomerales</taxon>
        <taxon>Glomeraceae</taxon>
        <taxon>Funneliformis</taxon>
    </lineage>
</organism>
<proteinExistence type="predicted"/>
<dbReference type="Proteomes" id="UP000789570">
    <property type="component" value="Unassembled WGS sequence"/>
</dbReference>
<dbReference type="EMBL" id="CAJVPQ010002325">
    <property type="protein sequence ID" value="CAG8592776.1"/>
    <property type="molecule type" value="Genomic_DNA"/>
</dbReference>
<dbReference type="AlphaFoldDB" id="A0A9N9GCH9"/>
<gene>
    <name evidence="1" type="ORF">FCALED_LOCUS8180</name>
</gene>
<sequence>MTYNSPSTRAVKVYWKTACGDQALIKYFPADCIQASNAGRNGHTPVGIRLTST</sequence>